<evidence type="ECO:0000313" key="2">
    <source>
        <dbReference type="Proteomes" id="UP000662783"/>
    </source>
</evidence>
<protein>
    <submittedName>
        <fullName evidence="1">Uncharacterized protein</fullName>
    </submittedName>
</protein>
<keyword evidence="2" id="KW-1185">Reference proteome</keyword>
<dbReference type="AlphaFoldDB" id="A0A974WG35"/>
<gene>
    <name evidence="1" type="ORF">JR347_01875</name>
</gene>
<dbReference type="KEGG" id="fuv:JR347_01875"/>
<proteinExistence type="predicted"/>
<sequence length="141" mass="16307">MEQVKYSVDQLINEDNKFLEEKYVKAYYNAEMNLIGIVWEGIFNKDQYMKLFDDVLDYARSHKTVGVYTDIRKQGVVPVEARKYFEKVIAPESGRMGIEKTGVVSDASPFKKYYLNTLIKVVGRPAKICNEPQDAIDYLMS</sequence>
<evidence type="ECO:0000313" key="1">
    <source>
        <dbReference type="EMBL" id="QSE97859.1"/>
    </source>
</evidence>
<name>A0A974WG35_9BACT</name>
<reference evidence="1" key="1">
    <citation type="submission" date="2021-02" db="EMBL/GenBank/DDBJ databases">
        <title>Fulvivirga sp. S481 isolated from sea water.</title>
        <authorList>
            <person name="Bae S.S."/>
            <person name="Baek K."/>
        </authorList>
    </citation>
    <scope>NUCLEOTIDE SEQUENCE</scope>
    <source>
        <strain evidence="1">S481</strain>
    </source>
</reference>
<dbReference type="EMBL" id="CP070608">
    <property type="protein sequence ID" value="QSE97859.1"/>
    <property type="molecule type" value="Genomic_DNA"/>
</dbReference>
<accession>A0A974WG35</accession>
<organism evidence="1 2">
    <name type="scientific">Fulvivirga lutea</name>
    <dbReference type="NCBI Taxonomy" id="2810512"/>
    <lineage>
        <taxon>Bacteria</taxon>
        <taxon>Pseudomonadati</taxon>
        <taxon>Bacteroidota</taxon>
        <taxon>Cytophagia</taxon>
        <taxon>Cytophagales</taxon>
        <taxon>Fulvivirgaceae</taxon>
        <taxon>Fulvivirga</taxon>
    </lineage>
</organism>
<dbReference type="RefSeq" id="WP_205722367.1">
    <property type="nucleotide sequence ID" value="NZ_CP070608.1"/>
</dbReference>
<dbReference type="Proteomes" id="UP000662783">
    <property type="component" value="Chromosome"/>
</dbReference>